<dbReference type="GO" id="GO:0032259">
    <property type="term" value="P:methylation"/>
    <property type="evidence" value="ECO:0007669"/>
    <property type="project" value="UniProtKB-KW"/>
</dbReference>
<dbReference type="OrthoDB" id="3896938at2"/>
<reference evidence="2 3" key="1">
    <citation type="submission" date="2019-03" db="EMBL/GenBank/DDBJ databases">
        <title>Genomic Encyclopedia of Archaeal and Bacterial Type Strains, Phase II (KMG-II): from individual species to whole genera.</title>
        <authorList>
            <person name="Goeker M."/>
        </authorList>
    </citation>
    <scope>NUCLEOTIDE SEQUENCE [LARGE SCALE GENOMIC DNA]</scope>
    <source>
        <strain evidence="2 3">DSM 28323</strain>
    </source>
</reference>
<keyword evidence="2" id="KW-0808">Transferase</keyword>
<keyword evidence="2" id="KW-0489">Methyltransferase</keyword>
<evidence type="ECO:0000259" key="1">
    <source>
        <dbReference type="Pfam" id="PF08241"/>
    </source>
</evidence>
<dbReference type="EMBL" id="SNWP01000011">
    <property type="protein sequence ID" value="TDO26941.1"/>
    <property type="molecule type" value="Genomic_DNA"/>
</dbReference>
<gene>
    <name evidence="2" type="ORF">BC659_2256</name>
</gene>
<dbReference type="GO" id="GO:0008757">
    <property type="term" value="F:S-adenosylmethionine-dependent methyltransferase activity"/>
    <property type="evidence" value="ECO:0007669"/>
    <property type="project" value="InterPro"/>
</dbReference>
<evidence type="ECO:0000313" key="3">
    <source>
        <dbReference type="Proteomes" id="UP000295741"/>
    </source>
</evidence>
<protein>
    <submittedName>
        <fullName evidence="2">Methyltransferase family protein</fullName>
    </submittedName>
</protein>
<accession>A0A4R6IX35</accession>
<keyword evidence="3" id="KW-1185">Reference proteome</keyword>
<dbReference type="InterPro" id="IPR029063">
    <property type="entry name" value="SAM-dependent_MTases_sf"/>
</dbReference>
<dbReference type="RefSeq" id="WP_133474813.1">
    <property type="nucleotide sequence ID" value="NZ_SNWP01000011.1"/>
</dbReference>
<dbReference type="Proteomes" id="UP000295741">
    <property type="component" value="Unassembled WGS sequence"/>
</dbReference>
<dbReference type="CDD" id="cd02440">
    <property type="entry name" value="AdoMet_MTases"/>
    <property type="match status" value="1"/>
</dbReference>
<dbReference type="InterPro" id="IPR013216">
    <property type="entry name" value="Methyltransf_11"/>
</dbReference>
<evidence type="ECO:0000313" key="2">
    <source>
        <dbReference type="EMBL" id="TDO26941.1"/>
    </source>
</evidence>
<name>A0A4R6IX35_9BACT</name>
<dbReference type="Gene3D" id="3.40.50.150">
    <property type="entry name" value="Vaccinia Virus protein VP39"/>
    <property type="match status" value="1"/>
</dbReference>
<dbReference type="SUPFAM" id="SSF53335">
    <property type="entry name" value="S-adenosyl-L-methionine-dependent methyltransferases"/>
    <property type="match status" value="1"/>
</dbReference>
<organism evidence="2 3">
    <name type="scientific">Sediminibacterium goheungense</name>
    <dbReference type="NCBI Taxonomy" id="1086393"/>
    <lineage>
        <taxon>Bacteria</taxon>
        <taxon>Pseudomonadati</taxon>
        <taxon>Bacteroidota</taxon>
        <taxon>Chitinophagia</taxon>
        <taxon>Chitinophagales</taxon>
        <taxon>Chitinophagaceae</taxon>
        <taxon>Sediminibacterium</taxon>
    </lineage>
</organism>
<proteinExistence type="predicted"/>
<sequence length="321" mass="36792">MRFHSFEHLLNCPECGAKVSLQQDHFQCTNHSCNITYPIYYGVPVFISNKNEVFQQEDFNTPEAPAIFFGNSKNPVINFLRKLRPDVTLNYTSKINYAKIADRLRNIESPRILVIGGSIDGTGMSILKQQLPQQTIMVESDVAQGPNTNIIFDAHHIPFDANTFDLVIVQAVLEHVLDPFQCVKEIERVLNENGIVYAETPFMQQVHGGKYDFHRFTDLGHRRLFRNFEEIDRGLVAGPGSSLAWSLRYFFLSFAFNKTIDRIISYGSSFFVFWLKYFDYLLNHNKGACDGACGLYFIGVKKTGYVLPDHVLLQQYKGYRS</sequence>
<dbReference type="SUPFAM" id="SSF158997">
    <property type="entry name" value="Trm112p-like"/>
    <property type="match status" value="1"/>
</dbReference>
<dbReference type="Gene3D" id="2.20.25.10">
    <property type="match status" value="1"/>
</dbReference>
<feature type="domain" description="Methyltransferase type 11" evidence="1">
    <location>
        <begin position="148"/>
        <end position="197"/>
    </location>
</feature>
<dbReference type="Pfam" id="PF08241">
    <property type="entry name" value="Methyltransf_11"/>
    <property type="match status" value="1"/>
</dbReference>
<dbReference type="AlphaFoldDB" id="A0A4R6IX35"/>
<comment type="caution">
    <text evidence="2">The sequence shown here is derived from an EMBL/GenBank/DDBJ whole genome shotgun (WGS) entry which is preliminary data.</text>
</comment>